<reference evidence="1" key="1">
    <citation type="journal article" date="2021" name="Nat. Commun.">
        <title>Genetic determinants of endophytism in the Arabidopsis root mycobiome.</title>
        <authorList>
            <person name="Mesny F."/>
            <person name="Miyauchi S."/>
            <person name="Thiergart T."/>
            <person name="Pickel B."/>
            <person name="Atanasova L."/>
            <person name="Karlsson M."/>
            <person name="Huettel B."/>
            <person name="Barry K.W."/>
            <person name="Haridas S."/>
            <person name="Chen C."/>
            <person name="Bauer D."/>
            <person name="Andreopoulos W."/>
            <person name="Pangilinan J."/>
            <person name="LaButti K."/>
            <person name="Riley R."/>
            <person name="Lipzen A."/>
            <person name="Clum A."/>
            <person name="Drula E."/>
            <person name="Henrissat B."/>
            <person name="Kohler A."/>
            <person name="Grigoriev I.V."/>
            <person name="Martin F.M."/>
            <person name="Hacquard S."/>
        </authorList>
    </citation>
    <scope>NUCLEOTIDE SEQUENCE</scope>
    <source>
        <strain evidence="1">MPI-CAGE-AT-0147</strain>
    </source>
</reference>
<feature type="non-terminal residue" evidence="1">
    <location>
        <position position="106"/>
    </location>
</feature>
<organism evidence="1 2">
    <name type="scientific">Dactylonectria macrodidyma</name>
    <dbReference type="NCBI Taxonomy" id="307937"/>
    <lineage>
        <taxon>Eukaryota</taxon>
        <taxon>Fungi</taxon>
        <taxon>Dikarya</taxon>
        <taxon>Ascomycota</taxon>
        <taxon>Pezizomycotina</taxon>
        <taxon>Sordariomycetes</taxon>
        <taxon>Hypocreomycetidae</taxon>
        <taxon>Hypocreales</taxon>
        <taxon>Nectriaceae</taxon>
        <taxon>Dactylonectria</taxon>
    </lineage>
</organism>
<dbReference type="AlphaFoldDB" id="A0A9P9E906"/>
<comment type="caution">
    <text evidence="1">The sequence shown here is derived from an EMBL/GenBank/DDBJ whole genome shotgun (WGS) entry which is preliminary data.</text>
</comment>
<keyword evidence="2" id="KW-1185">Reference proteome</keyword>
<feature type="non-terminal residue" evidence="1">
    <location>
        <position position="1"/>
    </location>
</feature>
<sequence length="106" mass="12095">PQTPQKRKFEHPDVFTTPKSARDLTSLVNLLYGDVDKLDRDLRAIISKMERGFERKNGLITALIKKVEFLEKYNASHKATGRKAVDYEPNEAFATIPELATARYEA</sequence>
<evidence type="ECO:0000313" key="2">
    <source>
        <dbReference type="Proteomes" id="UP000738349"/>
    </source>
</evidence>
<protein>
    <submittedName>
        <fullName evidence="1">Uncharacterized protein</fullName>
    </submittedName>
</protein>
<name>A0A9P9E906_9HYPO</name>
<proteinExistence type="predicted"/>
<evidence type="ECO:0000313" key="1">
    <source>
        <dbReference type="EMBL" id="KAH7133027.1"/>
    </source>
</evidence>
<gene>
    <name evidence="1" type="ORF">EDB81DRAFT_616360</name>
</gene>
<dbReference type="EMBL" id="JAGMUV010000016">
    <property type="protein sequence ID" value="KAH7133027.1"/>
    <property type="molecule type" value="Genomic_DNA"/>
</dbReference>
<dbReference type="Proteomes" id="UP000738349">
    <property type="component" value="Unassembled WGS sequence"/>
</dbReference>
<accession>A0A9P9E906</accession>